<protein>
    <recommendedName>
        <fullName evidence="3">Secretion system C-terminal sorting domain-containing protein</fullName>
    </recommendedName>
</protein>
<dbReference type="AlphaFoldDB" id="A0A167IP49"/>
<evidence type="ECO:0000256" key="2">
    <source>
        <dbReference type="SAM" id="SignalP"/>
    </source>
</evidence>
<evidence type="ECO:0000256" key="1">
    <source>
        <dbReference type="ARBA" id="ARBA00022729"/>
    </source>
</evidence>
<dbReference type="Proteomes" id="UP000077013">
    <property type="component" value="Unassembled WGS sequence"/>
</dbReference>
<comment type="caution">
    <text evidence="4">The sequence shown here is derived from an EMBL/GenBank/DDBJ whole genome shotgun (WGS) entry which is preliminary data.</text>
</comment>
<dbReference type="InterPro" id="IPR026444">
    <property type="entry name" value="Secre_tail"/>
</dbReference>
<keyword evidence="1 2" id="KW-0732">Signal</keyword>
<keyword evidence="5" id="KW-1185">Reference proteome</keyword>
<evidence type="ECO:0000313" key="4">
    <source>
        <dbReference type="EMBL" id="OAB79866.1"/>
    </source>
</evidence>
<evidence type="ECO:0000259" key="3">
    <source>
        <dbReference type="Pfam" id="PF18962"/>
    </source>
</evidence>
<dbReference type="EMBL" id="LRXL01000026">
    <property type="protein sequence ID" value="OAB79866.1"/>
    <property type="molecule type" value="Genomic_DNA"/>
</dbReference>
<gene>
    <name evidence="4" type="ORF">ULVI_03765</name>
</gene>
<dbReference type="RefSeq" id="WP_068589904.1">
    <property type="nucleotide sequence ID" value="NZ_LRXL01000026.1"/>
</dbReference>
<feature type="chain" id="PRO_5007888348" description="Secretion system C-terminal sorting domain-containing protein" evidence="2">
    <location>
        <begin position="19"/>
        <end position="411"/>
    </location>
</feature>
<dbReference type="STRING" id="1763537.ULVI_03765"/>
<sequence>MKKLLLSAILLATTLLSAQETVTISMGTGYENDVYFNLSDQTENTYEAASWDIAFLRENAQSIGIRVNDGIGIQVFEAANNASDFDAIDVSNEANWTPLFNDDTNWDNGAFMQGSATYGWGEYNPVSHHVEGTIVFVLKYTDGTYIKFINEDYFGGYTFKYATWNGTDWVNETTETVSNANNPETRYNYYSLQNNEEVIAEPAVDAWDFVFTKYNTYLDPPGANYIVTGALHNPGVTVAQNEEPSGEGDPNAQEYSEEINTIGYDWKSFNGTGYDVNSDMAYYIKHSENTIYRVTFTNFEGSSTGNITFDMEDVSDILGIENVTNEVSFGMYPNPSQNKKVNIVYDINTFNTAENKIEIYDSNGRNVFSTYVSQSEGFYNKQLDLTPLQNGIYFVAFTNGDNRTTKKLILN</sequence>
<dbReference type="Pfam" id="PF18962">
    <property type="entry name" value="Por_Secre_tail"/>
    <property type="match status" value="1"/>
</dbReference>
<organism evidence="4 5">
    <name type="scientific">Cochleicola gelatinilyticus</name>
    <dbReference type="NCBI Taxonomy" id="1763537"/>
    <lineage>
        <taxon>Bacteria</taxon>
        <taxon>Pseudomonadati</taxon>
        <taxon>Bacteroidota</taxon>
        <taxon>Flavobacteriia</taxon>
        <taxon>Flavobacteriales</taxon>
        <taxon>Flavobacteriaceae</taxon>
        <taxon>Cochleicola</taxon>
    </lineage>
</organism>
<dbReference type="OrthoDB" id="629570at2"/>
<reference evidence="4 5" key="1">
    <citation type="submission" date="2016-02" db="EMBL/GenBank/DDBJ databases">
        <title>Ulvibacter sp. LPB0005, isolated from Thais luteostoma.</title>
        <authorList>
            <person name="Shin S.-K."/>
            <person name="Yi H."/>
        </authorList>
    </citation>
    <scope>NUCLEOTIDE SEQUENCE [LARGE SCALE GENOMIC DNA]</scope>
    <source>
        <strain evidence="4 5">LPB0005</strain>
    </source>
</reference>
<name>A0A167IP49_9FLAO</name>
<feature type="domain" description="Secretion system C-terminal sorting" evidence="3">
    <location>
        <begin position="331"/>
        <end position="409"/>
    </location>
</feature>
<proteinExistence type="predicted"/>
<feature type="signal peptide" evidence="2">
    <location>
        <begin position="1"/>
        <end position="18"/>
    </location>
</feature>
<accession>A0A167IP49</accession>
<evidence type="ECO:0000313" key="5">
    <source>
        <dbReference type="Proteomes" id="UP000077013"/>
    </source>
</evidence>
<dbReference type="NCBIfam" id="TIGR04183">
    <property type="entry name" value="Por_Secre_tail"/>
    <property type="match status" value="1"/>
</dbReference>